<dbReference type="Proteomes" id="UP000051581">
    <property type="component" value="Unassembled WGS sequence"/>
</dbReference>
<dbReference type="PATRIC" id="fig|1423808.3.peg.2114"/>
<evidence type="ECO:0008006" key="5">
    <source>
        <dbReference type="Google" id="ProtNLM"/>
    </source>
</evidence>
<protein>
    <recommendedName>
        <fullName evidence="5">Phage holin, LL-H family</fullName>
    </recommendedName>
</protein>
<keyword evidence="2" id="KW-1133">Transmembrane helix</keyword>
<name>A0A0R1L4L1_9LACO</name>
<dbReference type="RefSeq" id="WP_057826557.1">
    <property type="nucleotide sequence ID" value="NZ_AZEA01000048.1"/>
</dbReference>
<dbReference type="OrthoDB" id="9897581at2"/>
<evidence type="ECO:0000313" key="3">
    <source>
        <dbReference type="EMBL" id="KRK86263.1"/>
    </source>
</evidence>
<feature type="compositionally biased region" description="Polar residues" evidence="1">
    <location>
        <begin position="144"/>
        <end position="173"/>
    </location>
</feature>
<sequence>MHILQSITDIFNWLESTGILAALGAFVLVVIKQVQPYLKTHIKEKQMAQLTDFALATVTKFAQLASLSKSDRKKAALQDATNFAKQMGLTWATPELIDSIVESAYQHFKKLGYDNHLPVKTEAPSETADAQLSTNEPEAAAEHVSQQPQTDVVTQPAASTRTQSENNGSDANV</sequence>
<evidence type="ECO:0000256" key="2">
    <source>
        <dbReference type="SAM" id="Phobius"/>
    </source>
</evidence>
<accession>A0A0R1L4L1</accession>
<evidence type="ECO:0000256" key="1">
    <source>
        <dbReference type="SAM" id="MobiDB-lite"/>
    </source>
</evidence>
<gene>
    <name evidence="3" type="ORF">FD17_GL002086</name>
</gene>
<feature type="region of interest" description="Disordered" evidence="1">
    <location>
        <begin position="122"/>
        <end position="173"/>
    </location>
</feature>
<dbReference type="AlphaFoldDB" id="A0A0R1L4L1"/>
<organism evidence="3 4">
    <name type="scientific">Lentilactobacillus sunkii DSM 19904</name>
    <dbReference type="NCBI Taxonomy" id="1423808"/>
    <lineage>
        <taxon>Bacteria</taxon>
        <taxon>Bacillati</taxon>
        <taxon>Bacillota</taxon>
        <taxon>Bacilli</taxon>
        <taxon>Lactobacillales</taxon>
        <taxon>Lactobacillaceae</taxon>
        <taxon>Lentilactobacillus</taxon>
    </lineage>
</organism>
<keyword evidence="2" id="KW-0812">Transmembrane</keyword>
<reference evidence="3 4" key="1">
    <citation type="journal article" date="2015" name="Genome Announc.">
        <title>Expanding the biotechnology potential of lactobacilli through comparative genomics of 213 strains and associated genera.</title>
        <authorList>
            <person name="Sun Z."/>
            <person name="Harris H.M."/>
            <person name="McCann A."/>
            <person name="Guo C."/>
            <person name="Argimon S."/>
            <person name="Zhang W."/>
            <person name="Yang X."/>
            <person name="Jeffery I.B."/>
            <person name="Cooney J.C."/>
            <person name="Kagawa T.F."/>
            <person name="Liu W."/>
            <person name="Song Y."/>
            <person name="Salvetti E."/>
            <person name="Wrobel A."/>
            <person name="Rasinkangas P."/>
            <person name="Parkhill J."/>
            <person name="Rea M.C."/>
            <person name="O'Sullivan O."/>
            <person name="Ritari J."/>
            <person name="Douillard F.P."/>
            <person name="Paul Ross R."/>
            <person name="Yang R."/>
            <person name="Briner A.E."/>
            <person name="Felis G.E."/>
            <person name="de Vos W.M."/>
            <person name="Barrangou R."/>
            <person name="Klaenhammer T.R."/>
            <person name="Caufield P.W."/>
            <person name="Cui Y."/>
            <person name="Zhang H."/>
            <person name="O'Toole P.W."/>
        </authorList>
    </citation>
    <scope>NUCLEOTIDE SEQUENCE [LARGE SCALE GENOMIC DNA]</scope>
    <source>
        <strain evidence="3 4">DSM 19904</strain>
    </source>
</reference>
<comment type="caution">
    <text evidence="3">The sequence shown here is derived from an EMBL/GenBank/DDBJ whole genome shotgun (WGS) entry which is preliminary data.</text>
</comment>
<dbReference type="EMBL" id="AZEA01000048">
    <property type="protein sequence ID" value="KRK86263.1"/>
    <property type="molecule type" value="Genomic_DNA"/>
</dbReference>
<evidence type="ECO:0000313" key="4">
    <source>
        <dbReference type="Proteomes" id="UP000051581"/>
    </source>
</evidence>
<proteinExistence type="predicted"/>
<keyword evidence="4" id="KW-1185">Reference proteome</keyword>
<keyword evidence="2" id="KW-0472">Membrane</keyword>
<feature type="transmembrane region" description="Helical" evidence="2">
    <location>
        <begin position="12"/>
        <end position="31"/>
    </location>
</feature>